<protein>
    <submittedName>
        <fullName evidence="1">Uncharacterized protein</fullName>
    </submittedName>
</protein>
<dbReference type="EMBL" id="ML977507">
    <property type="protein sequence ID" value="KAF2128954.1"/>
    <property type="molecule type" value="Genomic_DNA"/>
</dbReference>
<dbReference type="RefSeq" id="XP_033523343.1">
    <property type="nucleotide sequence ID" value="XM_033668225.1"/>
</dbReference>
<evidence type="ECO:0000313" key="1">
    <source>
        <dbReference type="EMBL" id="KAF2128954.1"/>
    </source>
</evidence>
<dbReference type="GeneID" id="54408657"/>
<dbReference type="AlphaFoldDB" id="A0A6A6ADB1"/>
<keyword evidence="2" id="KW-1185">Reference proteome</keyword>
<sequence length="257" mass="29573">MYSEHRFPYPDPDSIRHFHTLHSFLPHLQPERKLGALDGPTIDIVEQHSGTIYIQNVPKKMLVLFLGRQTVNKFLRTIERVDNVNWRGGPTRQELRLPRGCASSSALEILIVWMRRACQHQTMGDMKQFLVPVNLFAACSLGSTLELFGLRKDALRVEMFIGKNHFQRPIFAVEMKALWSCLGETSRYTYGAIKVLGQRFRAYENGTEKKLLRDFDQILELLEAFPLLGARVRDGCLNERYAPTFGTKWFSKISDGV</sequence>
<accession>A0A6A6ADB1</accession>
<dbReference type="Proteomes" id="UP000799771">
    <property type="component" value="Unassembled WGS sequence"/>
</dbReference>
<reference evidence="1" key="1">
    <citation type="journal article" date="2020" name="Stud. Mycol.">
        <title>101 Dothideomycetes genomes: a test case for predicting lifestyles and emergence of pathogens.</title>
        <authorList>
            <person name="Haridas S."/>
            <person name="Albert R."/>
            <person name="Binder M."/>
            <person name="Bloem J."/>
            <person name="Labutti K."/>
            <person name="Salamov A."/>
            <person name="Andreopoulos B."/>
            <person name="Baker S."/>
            <person name="Barry K."/>
            <person name="Bills G."/>
            <person name="Bluhm B."/>
            <person name="Cannon C."/>
            <person name="Castanera R."/>
            <person name="Culley D."/>
            <person name="Daum C."/>
            <person name="Ezra D."/>
            <person name="Gonzalez J."/>
            <person name="Henrissat B."/>
            <person name="Kuo A."/>
            <person name="Liang C."/>
            <person name="Lipzen A."/>
            <person name="Lutzoni F."/>
            <person name="Magnuson J."/>
            <person name="Mondo S."/>
            <person name="Nolan M."/>
            <person name="Ohm R."/>
            <person name="Pangilinan J."/>
            <person name="Park H.-J."/>
            <person name="Ramirez L."/>
            <person name="Alfaro M."/>
            <person name="Sun H."/>
            <person name="Tritt A."/>
            <person name="Yoshinaga Y."/>
            <person name="Zwiers L.-H."/>
            <person name="Turgeon B."/>
            <person name="Goodwin S."/>
            <person name="Spatafora J."/>
            <person name="Crous P."/>
            <person name="Grigoriev I."/>
        </authorList>
    </citation>
    <scope>NUCLEOTIDE SEQUENCE</scope>
    <source>
        <strain evidence="1">CBS 119687</strain>
    </source>
</reference>
<gene>
    <name evidence="1" type="ORF">P153DRAFT_367253</name>
</gene>
<dbReference type="OrthoDB" id="3793524at2759"/>
<organism evidence="1 2">
    <name type="scientific">Dothidotthia symphoricarpi CBS 119687</name>
    <dbReference type="NCBI Taxonomy" id="1392245"/>
    <lineage>
        <taxon>Eukaryota</taxon>
        <taxon>Fungi</taxon>
        <taxon>Dikarya</taxon>
        <taxon>Ascomycota</taxon>
        <taxon>Pezizomycotina</taxon>
        <taxon>Dothideomycetes</taxon>
        <taxon>Pleosporomycetidae</taxon>
        <taxon>Pleosporales</taxon>
        <taxon>Dothidotthiaceae</taxon>
        <taxon>Dothidotthia</taxon>
    </lineage>
</organism>
<name>A0A6A6ADB1_9PLEO</name>
<proteinExistence type="predicted"/>
<evidence type="ECO:0000313" key="2">
    <source>
        <dbReference type="Proteomes" id="UP000799771"/>
    </source>
</evidence>